<dbReference type="Pfam" id="PF07660">
    <property type="entry name" value="STN"/>
    <property type="match status" value="1"/>
</dbReference>
<evidence type="ECO:0000256" key="16">
    <source>
        <dbReference type="RuleBase" id="RU003357"/>
    </source>
</evidence>
<dbReference type="Pfam" id="PF07715">
    <property type="entry name" value="Plug"/>
    <property type="match status" value="1"/>
</dbReference>
<evidence type="ECO:0000256" key="15">
    <source>
        <dbReference type="PROSITE-ProRule" id="PRU10144"/>
    </source>
</evidence>
<dbReference type="InterPro" id="IPR010917">
    <property type="entry name" value="TonB_rcpt_CS"/>
</dbReference>
<name>A0ABY6G8D8_9BURK</name>
<feature type="short sequence motif" description="TonB C-terminal box" evidence="15">
    <location>
        <begin position="789"/>
        <end position="806"/>
    </location>
</feature>
<dbReference type="InterPro" id="IPR012910">
    <property type="entry name" value="Plug_dom"/>
</dbReference>
<dbReference type="PROSITE" id="PS01156">
    <property type="entry name" value="TONB_DEPENDENT_REC_2"/>
    <property type="match status" value="1"/>
</dbReference>
<evidence type="ECO:0000259" key="18">
    <source>
        <dbReference type="SMART" id="SM00965"/>
    </source>
</evidence>
<dbReference type="CDD" id="cd01347">
    <property type="entry name" value="ligand_gated_channel"/>
    <property type="match status" value="1"/>
</dbReference>
<dbReference type="Gene3D" id="2.170.130.10">
    <property type="entry name" value="TonB-dependent receptor, plug domain"/>
    <property type="match status" value="1"/>
</dbReference>
<evidence type="ECO:0000256" key="7">
    <source>
        <dbReference type="ARBA" id="ARBA00022729"/>
    </source>
</evidence>
<organism evidence="19 20">
    <name type="scientific">Comamonas endophytica</name>
    <dbReference type="NCBI Taxonomy" id="2949090"/>
    <lineage>
        <taxon>Bacteria</taxon>
        <taxon>Pseudomonadati</taxon>
        <taxon>Pseudomonadota</taxon>
        <taxon>Betaproteobacteria</taxon>
        <taxon>Burkholderiales</taxon>
        <taxon>Comamonadaceae</taxon>
        <taxon>Comamonas</taxon>
    </lineage>
</organism>
<evidence type="ECO:0000313" key="19">
    <source>
        <dbReference type="EMBL" id="UYG50635.1"/>
    </source>
</evidence>
<dbReference type="NCBIfam" id="TIGR01783">
    <property type="entry name" value="TonB-siderophor"/>
    <property type="match status" value="1"/>
</dbReference>
<feature type="domain" description="Secretin/TonB short N-terminal" evidence="18">
    <location>
        <begin position="56"/>
        <end position="106"/>
    </location>
</feature>
<dbReference type="Pfam" id="PF00593">
    <property type="entry name" value="TonB_dep_Rec_b-barrel"/>
    <property type="match status" value="1"/>
</dbReference>
<sequence length="806" mass="87759">MSRFRFHPAPLAVAVALLAAVPAQAQSGAAPASIEFRIAAQPLAQALDALARQARLELMVQPALVEGKSAPAVQGQLTASEALNRLLAGSGLYAEIDGSAVLVRRVPQGSATLAPVTVSALAARSAVTEHTGSYTTPAVTLGRGTQAIKDIPQSVSVVTRQLMDDQNLKSVYDVLASTTGITLAQSPQGGKYIYSRGFDLTTVQYDGVPLNRGIYGRASNFSSNMASIDRAEVLRGAAGLLQGEGSPGGAVNLVRKRPLDGNAMTAELRAGSWDRYGAQLDISRVLNEEGTLRGRALIDHEDQHSFIDYVNRRNTAVYGTLEYDLSPATRINVAASAEEIHGRPFLNGLPRSTTGGDLGLPRSTYFGATWNRQESSHRGLHFDVSHQFDDDWKLLVSGLYLTEDHDMKYAGVNRAVNPALGQSANIVARSLADLETSGIDAHLTGRFDAYGRRHELVSGMNYTRTTNDTTYGFRTNYNIFNIGSYDPALREPLDSEIYSATREDRKGNARQLGFYNALRLQLSDPLKLVVGARVSWFRTDWDTVTTGAAPSTGTTRARNNAKINPYAGLIYALDPQWSAYVSYADIFKPQNELDASGALLRPMVGANYEAGLKGELMQGRLNTSLALFRIEQKHRAQVDYGSSPTCRDDFYCYTDSGKVRSQGLDAEISGEVARGWNLFAGYTFVRSKYVKDVDNEGLAFQTQTPKHLLRLWSTYQLPGELNAFTLGGGVNAQSASYQQVGAARALNGGRAVWSALLKYRIDRNWTAALNVNNLFDKRYYSSSTTLVNGNYYGDPRNVMLTLRGAF</sequence>
<dbReference type="Proteomes" id="UP001162800">
    <property type="component" value="Chromosome"/>
</dbReference>
<keyword evidence="5" id="KW-0410">Iron transport</keyword>
<dbReference type="PANTHER" id="PTHR32552:SF74">
    <property type="entry name" value="HYDROXAMATE SIDEROPHORE RECEPTOR FHUE"/>
    <property type="match status" value="1"/>
</dbReference>
<evidence type="ECO:0000256" key="17">
    <source>
        <dbReference type="SAM" id="SignalP"/>
    </source>
</evidence>
<dbReference type="RefSeq" id="WP_231041733.1">
    <property type="nucleotide sequence ID" value="NZ_CP106881.1"/>
</dbReference>
<evidence type="ECO:0000256" key="6">
    <source>
        <dbReference type="ARBA" id="ARBA00022692"/>
    </source>
</evidence>
<feature type="chain" id="PRO_5045975764" evidence="17">
    <location>
        <begin position="26"/>
        <end position="806"/>
    </location>
</feature>
<dbReference type="InterPro" id="IPR037066">
    <property type="entry name" value="Plug_dom_sf"/>
</dbReference>
<keyword evidence="12 19" id="KW-0675">Receptor</keyword>
<keyword evidence="3 14" id="KW-0813">Transport</keyword>
<keyword evidence="9" id="KW-0406">Ion transport</keyword>
<keyword evidence="11 14" id="KW-0472">Membrane</keyword>
<comment type="similarity">
    <text evidence="2 14 16">Belongs to the TonB-dependent receptor family.</text>
</comment>
<dbReference type="EMBL" id="CP106881">
    <property type="protein sequence ID" value="UYG50635.1"/>
    <property type="molecule type" value="Genomic_DNA"/>
</dbReference>
<dbReference type="Gene3D" id="2.40.170.20">
    <property type="entry name" value="TonB-dependent receptor, beta-barrel domain"/>
    <property type="match status" value="1"/>
</dbReference>
<evidence type="ECO:0000313" key="20">
    <source>
        <dbReference type="Proteomes" id="UP001162800"/>
    </source>
</evidence>
<evidence type="ECO:0000256" key="9">
    <source>
        <dbReference type="ARBA" id="ARBA00023065"/>
    </source>
</evidence>
<evidence type="ECO:0000256" key="5">
    <source>
        <dbReference type="ARBA" id="ARBA00022496"/>
    </source>
</evidence>
<keyword evidence="10 16" id="KW-0798">TonB box</keyword>
<evidence type="ECO:0000256" key="4">
    <source>
        <dbReference type="ARBA" id="ARBA00022452"/>
    </source>
</evidence>
<keyword evidence="7 17" id="KW-0732">Signal</keyword>
<keyword evidence="13 14" id="KW-0998">Cell outer membrane</keyword>
<accession>A0ABY6G8D8</accession>
<evidence type="ECO:0000256" key="3">
    <source>
        <dbReference type="ARBA" id="ARBA00022448"/>
    </source>
</evidence>
<dbReference type="InterPro" id="IPR036942">
    <property type="entry name" value="Beta-barrel_TonB_sf"/>
</dbReference>
<dbReference type="SMART" id="SM00965">
    <property type="entry name" value="STN"/>
    <property type="match status" value="1"/>
</dbReference>
<dbReference type="SUPFAM" id="SSF56935">
    <property type="entry name" value="Porins"/>
    <property type="match status" value="1"/>
</dbReference>
<comment type="subcellular location">
    <subcellularLocation>
        <location evidence="1 14">Cell outer membrane</location>
        <topology evidence="1 14">Multi-pass membrane protein</topology>
    </subcellularLocation>
</comment>
<keyword evidence="8" id="KW-0408">Iron</keyword>
<dbReference type="InterPro" id="IPR010105">
    <property type="entry name" value="TonB_sidphr_rcpt"/>
</dbReference>
<keyword evidence="6 14" id="KW-0812">Transmembrane</keyword>
<evidence type="ECO:0000256" key="11">
    <source>
        <dbReference type="ARBA" id="ARBA00023136"/>
    </source>
</evidence>
<evidence type="ECO:0000256" key="10">
    <source>
        <dbReference type="ARBA" id="ARBA00023077"/>
    </source>
</evidence>
<evidence type="ECO:0000256" key="14">
    <source>
        <dbReference type="PROSITE-ProRule" id="PRU01360"/>
    </source>
</evidence>
<evidence type="ECO:0000256" key="8">
    <source>
        <dbReference type="ARBA" id="ARBA00023004"/>
    </source>
</evidence>
<reference evidence="19" key="1">
    <citation type="submission" date="2022-09" db="EMBL/GenBank/DDBJ databases">
        <title>The complete genome of Acidovorax sp. 5MLIR.</title>
        <authorList>
            <person name="Liu L."/>
            <person name="Yue J."/>
            <person name="Yang F."/>
            <person name="Yuan J."/>
            <person name="Li L."/>
        </authorList>
    </citation>
    <scope>NUCLEOTIDE SEQUENCE</scope>
    <source>
        <strain evidence="19">5MLIR</strain>
    </source>
</reference>
<protein>
    <submittedName>
        <fullName evidence="19">TonB-dependent siderophore receptor</fullName>
    </submittedName>
</protein>
<evidence type="ECO:0000256" key="1">
    <source>
        <dbReference type="ARBA" id="ARBA00004571"/>
    </source>
</evidence>
<dbReference type="PROSITE" id="PS52016">
    <property type="entry name" value="TONB_DEPENDENT_REC_3"/>
    <property type="match status" value="1"/>
</dbReference>
<evidence type="ECO:0000256" key="13">
    <source>
        <dbReference type="ARBA" id="ARBA00023237"/>
    </source>
</evidence>
<dbReference type="InterPro" id="IPR000531">
    <property type="entry name" value="Beta-barrel_TonB"/>
</dbReference>
<feature type="signal peptide" evidence="17">
    <location>
        <begin position="1"/>
        <end position="25"/>
    </location>
</feature>
<dbReference type="PANTHER" id="PTHR32552">
    <property type="entry name" value="FERRICHROME IRON RECEPTOR-RELATED"/>
    <property type="match status" value="1"/>
</dbReference>
<gene>
    <name evidence="19" type="ORF">M9799_11075</name>
</gene>
<dbReference type="InterPro" id="IPR011662">
    <property type="entry name" value="Secretin/TonB_short_N"/>
</dbReference>
<keyword evidence="20" id="KW-1185">Reference proteome</keyword>
<keyword evidence="4 14" id="KW-1134">Transmembrane beta strand</keyword>
<dbReference type="InterPro" id="IPR039426">
    <property type="entry name" value="TonB-dep_rcpt-like"/>
</dbReference>
<evidence type="ECO:0000256" key="12">
    <source>
        <dbReference type="ARBA" id="ARBA00023170"/>
    </source>
</evidence>
<proteinExistence type="inferred from homology"/>
<dbReference type="Gene3D" id="3.55.50.30">
    <property type="match status" value="1"/>
</dbReference>
<evidence type="ECO:0000256" key="2">
    <source>
        <dbReference type="ARBA" id="ARBA00009810"/>
    </source>
</evidence>